<sequence length="650" mass="74819">MKIIRKRFSMLIVLFMLLNLFIVNSNAQEMNGGYPKKFDTLFEADLSKLDFTNKKELLNNTNFTDSVIWPTKDKLPKGFNPKELIEYGKDPGLGVRDLHEIGLTGKGVSIAYIDQPLSLGHEAYDNVDLHYTIIKDERDENFLYKTSMHGPAVLSLLSGKEIGVAPDASVYFYATPSWLGDQGIDAKAFYQIVEDNKKLDEDDKIKIIGLSDNIDIREANPEALREAVKYAEKNGIMVFFCHDPMEDLSSVRAKINTNKDKYNNYELPKHWNRSYIGFGVPTGSRTVANHLGKDKYTYYTTGGASWATPYMVGVIALGLQINPNLSKSECVKYLRQSAAATKNIINPKGFIELVRKNSPKDYRYFLYNKRKVSSRDYKALVDYTNKFDKNTEKILIDISAHKDAYSIYNCLRQDYNKRKGRLLGIQIIGSSDEVPAFNIHFKVKMKSDIDDKGYFLSDHFYSNFNSKDLKKGKELSVYSAIEQKLKIDFIPRWPVARLPLGRGDIDKYFDKYNKYKKETNNKRIPLVDFSSPIFNYEIHNDDTGILLNRMEKFQLINKDDYRLYGNMLGKYPVQTQVLGDFSKENLKKENELGIMNLTINSHGQWDNVDQYIVSDDHNEFKNKAREQHINGSNEMVSRLSLVNKKILILY</sequence>
<dbReference type="InterPro" id="IPR036852">
    <property type="entry name" value="Peptidase_S8/S53_dom_sf"/>
</dbReference>
<reference evidence="1 2" key="1">
    <citation type="submission" date="2020-07" db="EMBL/GenBank/DDBJ databases">
        <title>Vallitalea guaymasensis genome.</title>
        <authorList>
            <person name="Postec A."/>
        </authorList>
    </citation>
    <scope>NUCLEOTIDE SEQUENCE [LARGE SCALE GENOMIC DNA]</scope>
    <source>
        <strain evidence="1 2">Ra1766G1</strain>
    </source>
</reference>
<dbReference type="GO" id="GO:0006508">
    <property type="term" value="P:proteolysis"/>
    <property type="evidence" value="ECO:0007669"/>
    <property type="project" value="InterPro"/>
</dbReference>
<dbReference type="CDD" id="cd00306">
    <property type="entry name" value="Peptidases_S8_S53"/>
    <property type="match status" value="1"/>
</dbReference>
<name>A0A8J8MBS6_9FIRM</name>
<organism evidence="1 2">
    <name type="scientific">Vallitalea guaymasensis</name>
    <dbReference type="NCBI Taxonomy" id="1185412"/>
    <lineage>
        <taxon>Bacteria</taxon>
        <taxon>Bacillati</taxon>
        <taxon>Bacillota</taxon>
        <taxon>Clostridia</taxon>
        <taxon>Lachnospirales</taxon>
        <taxon>Vallitaleaceae</taxon>
        <taxon>Vallitalea</taxon>
    </lineage>
</organism>
<dbReference type="GO" id="GO:0004252">
    <property type="term" value="F:serine-type endopeptidase activity"/>
    <property type="evidence" value="ECO:0007669"/>
    <property type="project" value="InterPro"/>
</dbReference>
<protein>
    <submittedName>
        <fullName evidence="1">S8/S53 family peptidase</fullName>
    </submittedName>
</protein>
<dbReference type="Proteomes" id="UP000677305">
    <property type="component" value="Chromosome"/>
</dbReference>
<dbReference type="SUPFAM" id="SSF52743">
    <property type="entry name" value="Subtilisin-like"/>
    <property type="match status" value="1"/>
</dbReference>
<dbReference type="AlphaFoldDB" id="A0A8J8MBS6"/>
<evidence type="ECO:0000313" key="1">
    <source>
        <dbReference type="EMBL" id="QUH30003.1"/>
    </source>
</evidence>
<proteinExistence type="predicted"/>
<dbReference type="KEGG" id="vgu:HYG85_14200"/>
<accession>A0A8J8MBS6</accession>
<keyword evidence="2" id="KW-1185">Reference proteome</keyword>
<dbReference type="RefSeq" id="WP_212690239.1">
    <property type="nucleotide sequence ID" value="NZ_CP058561.1"/>
</dbReference>
<gene>
    <name evidence="1" type="ORF">HYG85_14200</name>
</gene>
<evidence type="ECO:0000313" key="2">
    <source>
        <dbReference type="Proteomes" id="UP000677305"/>
    </source>
</evidence>
<dbReference type="EMBL" id="CP058561">
    <property type="protein sequence ID" value="QUH30003.1"/>
    <property type="molecule type" value="Genomic_DNA"/>
</dbReference>
<dbReference type="Gene3D" id="3.40.50.200">
    <property type="entry name" value="Peptidase S8/S53 domain"/>
    <property type="match status" value="2"/>
</dbReference>